<dbReference type="PANTHER" id="PTHR42839">
    <property type="entry name" value="ISOCHORISMATE SYNTHASE ENTC"/>
    <property type="match status" value="1"/>
</dbReference>
<dbReference type="Proteomes" id="UP000244925">
    <property type="component" value="Unassembled WGS sequence"/>
</dbReference>
<protein>
    <recommendedName>
        <fullName evidence="1">Chorismate-utilising enzyme C-terminal domain-containing protein</fullName>
    </recommendedName>
</protein>
<dbReference type="InterPro" id="IPR005801">
    <property type="entry name" value="ADC_synthase"/>
</dbReference>
<dbReference type="Pfam" id="PF00425">
    <property type="entry name" value="Chorismate_bind"/>
    <property type="match status" value="1"/>
</dbReference>
<keyword evidence="3" id="KW-1185">Reference proteome</keyword>
<dbReference type="Gene3D" id="3.60.120.10">
    <property type="entry name" value="Anthranilate synthase"/>
    <property type="match status" value="1"/>
</dbReference>
<reference evidence="3" key="1">
    <citation type="submission" date="2018-02" db="EMBL/GenBank/DDBJ databases">
        <authorList>
            <person name="Clavel T."/>
            <person name="Strowig T."/>
        </authorList>
    </citation>
    <scope>NUCLEOTIDE SEQUENCE [LARGE SCALE GENOMIC DNA]</scope>
    <source>
        <strain evidence="3">DSM 100764</strain>
    </source>
</reference>
<dbReference type="SUPFAM" id="SSF56322">
    <property type="entry name" value="ADC synthase"/>
    <property type="match status" value="1"/>
</dbReference>
<dbReference type="InterPro" id="IPR015890">
    <property type="entry name" value="Chorismate_C"/>
</dbReference>
<dbReference type="EMBL" id="PUBV01000001">
    <property type="protein sequence ID" value="PWB09650.1"/>
    <property type="molecule type" value="Genomic_DNA"/>
</dbReference>
<comment type="caution">
    <text evidence="2">The sequence shown here is derived from an EMBL/GenBank/DDBJ whole genome shotgun (WGS) entry which is preliminary data.</text>
</comment>
<organism evidence="2 3">
    <name type="scientific">Paramuribaculum intestinale</name>
    <dbReference type="NCBI Taxonomy" id="2094151"/>
    <lineage>
        <taxon>Bacteria</taxon>
        <taxon>Pseudomonadati</taxon>
        <taxon>Bacteroidota</taxon>
        <taxon>Bacteroidia</taxon>
        <taxon>Bacteroidales</taxon>
        <taxon>Muribaculaceae</taxon>
        <taxon>Paramuribaculum</taxon>
    </lineage>
</organism>
<dbReference type="PANTHER" id="PTHR42839:SF2">
    <property type="entry name" value="ISOCHORISMATE SYNTHASE ENTC"/>
    <property type="match status" value="1"/>
</dbReference>
<feature type="domain" description="Chorismate-utilising enzyme C-terminal" evidence="1">
    <location>
        <begin position="108"/>
        <end position="350"/>
    </location>
</feature>
<gene>
    <name evidence="2" type="ORF">C5O25_00120</name>
</gene>
<name>A0A2V1J3N1_9BACT</name>
<evidence type="ECO:0000313" key="3">
    <source>
        <dbReference type="Proteomes" id="UP000244925"/>
    </source>
</evidence>
<evidence type="ECO:0000313" key="2">
    <source>
        <dbReference type="EMBL" id="PWB09650.1"/>
    </source>
</evidence>
<dbReference type="AlphaFoldDB" id="A0A2V1J3N1"/>
<evidence type="ECO:0000259" key="1">
    <source>
        <dbReference type="Pfam" id="PF00425"/>
    </source>
</evidence>
<sequence>MIISEEHIKAASVCVDRRIPFALVIPPGAMKSILFASLSDGESALEHGGKRFKPGFFASFFGDSPSEAVYIPAELTAGQLLDSDFIKTCGDMPEAETVAVERSTDFMKYCSSLRELTATLKKNHGKTVISRLIAVDSTIDPIDAFRRYVDTAPGGTYRFVFYTPATGLWIGASPELLLSHKYGSGVFSTISLAGTRKPSDDMWDTKNRVEHDYVTDFIDFHFRNHNLETDIEPYSAVAFGNIEHLCEVISGRGETDPISLLDDLNPTPALCGFPVDQAFGNILSYEMHDRKCYGGMVGLADDDGFAAYVDLRSCLVTPCKNDTYRYNIYAGGGITEASDPLDEWNEAAAKARMLYRSVTDTDADESSDGLSFTGYDEAYSHTVR</sequence>
<accession>A0A2V1J3N1</accession>
<proteinExistence type="predicted"/>